<organism evidence="5 6">
    <name type="scientific">Prymnesium parvum</name>
    <name type="common">Toxic golden alga</name>
    <dbReference type="NCBI Taxonomy" id="97485"/>
    <lineage>
        <taxon>Eukaryota</taxon>
        <taxon>Haptista</taxon>
        <taxon>Haptophyta</taxon>
        <taxon>Prymnesiophyceae</taxon>
        <taxon>Prymnesiales</taxon>
        <taxon>Prymnesiaceae</taxon>
        <taxon>Prymnesium</taxon>
    </lineage>
</organism>
<keyword evidence="1" id="KW-0808">Transferase</keyword>
<keyword evidence="2" id="KW-0175">Coiled coil</keyword>
<dbReference type="AlphaFoldDB" id="A0AB34K584"/>
<keyword evidence="1" id="KW-0328">Glycosyltransferase</keyword>
<dbReference type="InterPro" id="IPR012317">
    <property type="entry name" value="Poly(ADP-ribose)pol_cat_dom"/>
</dbReference>
<dbReference type="InterPro" id="IPR051712">
    <property type="entry name" value="ARTD-AVP"/>
</dbReference>
<dbReference type="Gene3D" id="3.90.228.10">
    <property type="match status" value="1"/>
</dbReference>
<evidence type="ECO:0000259" key="4">
    <source>
        <dbReference type="PROSITE" id="PS51059"/>
    </source>
</evidence>
<feature type="compositionally biased region" description="Low complexity" evidence="3">
    <location>
        <begin position="127"/>
        <end position="146"/>
    </location>
</feature>
<dbReference type="EMBL" id="JBGBPQ010000002">
    <property type="protein sequence ID" value="KAL1528532.1"/>
    <property type="molecule type" value="Genomic_DNA"/>
</dbReference>
<feature type="region of interest" description="Disordered" evidence="3">
    <location>
        <begin position="325"/>
        <end position="356"/>
    </location>
</feature>
<feature type="domain" description="PARP catalytic" evidence="4">
    <location>
        <begin position="531"/>
        <end position="775"/>
    </location>
</feature>
<dbReference type="GO" id="GO:0003950">
    <property type="term" value="F:NAD+ poly-ADP-ribosyltransferase activity"/>
    <property type="evidence" value="ECO:0007669"/>
    <property type="project" value="UniProtKB-UniRule"/>
</dbReference>
<keyword evidence="1" id="KW-0520">NAD</keyword>
<name>A0AB34K584_PRYPA</name>
<evidence type="ECO:0000256" key="2">
    <source>
        <dbReference type="SAM" id="Coils"/>
    </source>
</evidence>
<accession>A0AB34K584</accession>
<dbReference type="PANTHER" id="PTHR45740">
    <property type="entry name" value="POLY [ADP-RIBOSE] POLYMERASE"/>
    <property type="match status" value="1"/>
</dbReference>
<dbReference type="Proteomes" id="UP001515480">
    <property type="component" value="Unassembled WGS sequence"/>
</dbReference>
<dbReference type="SUPFAM" id="SSF56399">
    <property type="entry name" value="ADP-ribosylation"/>
    <property type="match status" value="1"/>
</dbReference>
<dbReference type="Pfam" id="PF00644">
    <property type="entry name" value="PARP"/>
    <property type="match status" value="1"/>
</dbReference>
<dbReference type="EC" id="2.4.2.-" evidence="1"/>
<evidence type="ECO:0000256" key="3">
    <source>
        <dbReference type="SAM" id="MobiDB-lite"/>
    </source>
</evidence>
<proteinExistence type="predicted"/>
<evidence type="ECO:0000256" key="1">
    <source>
        <dbReference type="RuleBase" id="RU362114"/>
    </source>
</evidence>
<evidence type="ECO:0000313" key="6">
    <source>
        <dbReference type="Proteomes" id="UP001515480"/>
    </source>
</evidence>
<feature type="coiled-coil region" evidence="2">
    <location>
        <begin position="372"/>
        <end position="411"/>
    </location>
</feature>
<comment type="caution">
    <text evidence="5">The sequence shown here is derived from an EMBL/GenBank/DDBJ whole genome shotgun (WGS) entry which is preliminary data.</text>
</comment>
<dbReference type="PROSITE" id="PS51059">
    <property type="entry name" value="PARP_CATALYTIC"/>
    <property type="match status" value="1"/>
</dbReference>
<protein>
    <recommendedName>
        <fullName evidence="1">Poly [ADP-ribose] polymerase</fullName>
        <shortName evidence="1">PARP</shortName>
        <ecNumber evidence="1">2.4.2.-</ecNumber>
    </recommendedName>
</protein>
<sequence>MFKKSEWLGIWRPREVFTVPAANDACPGWLAWYAHGKESGRLSFAQPNHLELERSCAAAIAGGVLRVGSGGRTLSFRCDEPQRLQQLCSAIQAAARPPAPPPPPAPPSGAGRLAATAIARRGRRGEPSAPEGSAPQSSAPPAAAPSRLRGVVASREAAARARALQEEARRAACERLREVKAAVGAGKAAEERAARERRREAAAREIAGRALCTQRARESVCAGEHEGAAAREAAAREEAAAARGERQTAADEAAEAARERAACASMEAAAAEAEAAAAAAEAAAKAAGDARGEARGAAARGQAGRARALAASSVAEAAAKEAAARERERAAARREEEAARGERRAASARETHWREKEAVAKTVAELAVKAEAAEAAEQQAVAREELARAQMERLMAELRGCEQAVEAESREVAVKVMAELMARSWEQAFVARAAAPDAEGDSEGSCSDARTGGRWKLGGWPAERRLLKAARRKAAAGRVGRGTRPAYWSGGAARHTDGFALVRIHQAPLLAALNEMLGVEDPSSLSRGRDVREKGEYTGLQLAAAWRVENPFMWEKYVIERAGLSAHAARMAESGQQMPRLVVRQELADATLRLEERHLLTTVNEAYLMHGTRAETVLPILRHGLNERFSGGHFGAGTYLAEVADKVNQYVARESKAPVDALNELHSYLYEDGGKRPENPNVFYLLVCRAALGHFVSTLDGETSLPSRPGEIPHQVFARGAGKRELAPIPGSPNGVNYHSMCVEIGGKVKRHREFVVFHSDRIYVEYLVAFNRVV</sequence>
<reference evidence="5 6" key="1">
    <citation type="journal article" date="2024" name="Science">
        <title>Giant polyketide synthase enzymes in the biosynthesis of giant marine polyether toxins.</title>
        <authorList>
            <person name="Fallon T.R."/>
            <person name="Shende V.V."/>
            <person name="Wierzbicki I.H."/>
            <person name="Pendleton A.L."/>
            <person name="Watervoot N.F."/>
            <person name="Auber R.P."/>
            <person name="Gonzalez D.J."/>
            <person name="Wisecaver J.H."/>
            <person name="Moore B.S."/>
        </authorList>
    </citation>
    <scope>NUCLEOTIDE SEQUENCE [LARGE SCALE GENOMIC DNA]</scope>
    <source>
        <strain evidence="5 6">12B1</strain>
    </source>
</reference>
<dbReference type="PANTHER" id="PTHR45740:SF2">
    <property type="entry name" value="POLY [ADP-RIBOSE] POLYMERASE"/>
    <property type="match status" value="1"/>
</dbReference>
<gene>
    <name evidence="5" type="ORF">AB1Y20_009875</name>
</gene>
<feature type="region of interest" description="Disordered" evidence="3">
    <location>
        <begin position="119"/>
        <end position="151"/>
    </location>
</feature>
<dbReference type="GO" id="GO:1990404">
    <property type="term" value="F:NAD+-protein mono-ADP-ribosyltransferase activity"/>
    <property type="evidence" value="ECO:0007669"/>
    <property type="project" value="TreeGrafter"/>
</dbReference>
<keyword evidence="6" id="KW-1185">Reference proteome</keyword>
<dbReference type="GO" id="GO:0005634">
    <property type="term" value="C:nucleus"/>
    <property type="evidence" value="ECO:0007669"/>
    <property type="project" value="TreeGrafter"/>
</dbReference>
<feature type="coiled-coil region" evidence="2">
    <location>
        <begin position="239"/>
        <end position="283"/>
    </location>
</feature>
<evidence type="ECO:0000313" key="5">
    <source>
        <dbReference type="EMBL" id="KAL1528532.1"/>
    </source>
</evidence>